<reference evidence="2" key="1">
    <citation type="journal article" date="2020" name="Stud. Mycol.">
        <title>101 Dothideomycetes genomes: a test case for predicting lifestyles and emergence of pathogens.</title>
        <authorList>
            <person name="Haridas S."/>
            <person name="Albert R."/>
            <person name="Binder M."/>
            <person name="Bloem J."/>
            <person name="Labutti K."/>
            <person name="Salamov A."/>
            <person name="Andreopoulos B."/>
            <person name="Baker S."/>
            <person name="Barry K."/>
            <person name="Bills G."/>
            <person name="Bluhm B."/>
            <person name="Cannon C."/>
            <person name="Castanera R."/>
            <person name="Culley D."/>
            <person name="Daum C."/>
            <person name="Ezra D."/>
            <person name="Gonzalez J."/>
            <person name="Henrissat B."/>
            <person name="Kuo A."/>
            <person name="Liang C."/>
            <person name="Lipzen A."/>
            <person name="Lutzoni F."/>
            <person name="Magnuson J."/>
            <person name="Mondo S."/>
            <person name="Nolan M."/>
            <person name="Ohm R."/>
            <person name="Pangilinan J."/>
            <person name="Park H.-J."/>
            <person name="Ramirez L."/>
            <person name="Alfaro M."/>
            <person name="Sun H."/>
            <person name="Tritt A."/>
            <person name="Yoshinaga Y."/>
            <person name="Zwiers L.-H."/>
            <person name="Turgeon B."/>
            <person name="Goodwin S."/>
            <person name="Spatafora J."/>
            <person name="Crous P."/>
            <person name="Grigoriev I."/>
        </authorList>
    </citation>
    <scope>NUCLEOTIDE SEQUENCE</scope>
    <source>
        <strain evidence="2">CBS 113818</strain>
    </source>
</reference>
<feature type="compositionally biased region" description="Low complexity" evidence="1">
    <location>
        <begin position="312"/>
        <end position="326"/>
    </location>
</feature>
<feature type="compositionally biased region" description="Polar residues" evidence="1">
    <location>
        <begin position="296"/>
        <end position="310"/>
    </location>
</feature>
<accession>A0A6A7AF51</accession>
<protein>
    <submittedName>
        <fullName evidence="2">Uncharacterized protein</fullName>
    </submittedName>
</protein>
<feature type="compositionally biased region" description="Low complexity" evidence="1">
    <location>
        <begin position="277"/>
        <end position="295"/>
    </location>
</feature>
<dbReference type="Proteomes" id="UP000799424">
    <property type="component" value="Unassembled WGS sequence"/>
</dbReference>
<feature type="region of interest" description="Disordered" evidence="1">
    <location>
        <begin position="277"/>
        <end position="392"/>
    </location>
</feature>
<gene>
    <name evidence="2" type="ORF">CC86DRAFT_400721</name>
</gene>
<dbReference type="AlphaFoldDB" id="A0A6A7AF51"/>
<feature type="compositionally biased region" description="Basic residues" evidence="1">
    <location>
        <begin position="382"/>
        <end position="392"/>
    </location>
</feature>
<feature type="compositionally biased region" description="Polar residues" evidence="1">
    <location>
        <begin position="197"/>
        <end position="214"/>
    </location>
</feature>
<dbReference type="OrthoDB" id="3932653at2759"/>
<organism evidence="2 3">
    <name type="scientific">Ophiobolus disseminans</name>
    <dbReference type="NCBI Taxonomy" id="1469910"/>
    <lineage>
        <taxon>Eukaryota</taxon>
        <taxon>Fungi</taxon>
        <taxon>Dikarya</taxon>
        <taxon>Ascomycota</taxon>
        <taxon>Pezizomycotina</taxon>
        <taxon>Dothideomycetes</taxon>
        <taxon>Pleosporomycetidae</taxon>
        <taxon>Pleosporales</taxon>
        <taxon>Pleosporineae</taxon>
        <taxon>Phaeosphaeriaceae</taxon>
        <taxon>Ophiobolus</taxon>
    </lineage>
</organism>
<evidence type="ECO:0000313" key="2">
    <source>
        <dbReference type="EMBL" id="KAF2831940.1"/>
    </source>
</evidence>
<sequence>MDIGAWERRTAAVEGLYDLGYDLQEEDECYYDDAGEPISHAEYQELLFRRVLDKIRVARATGDPDVQLSPEELEAYQSRLHGSRAPAALPQTKTRASNSPVLDDAASVLSAHTSRPEHTSKSKSKKKTSLFSSKPKKEKPSSRKRAVSSVSSGSSQIPPGFVVPGPEGHPVYTPINPYHGNLARPPSRPSSGSASANNQVPHTSSHMTSPQAWQNDLPGAFPGMFAYPQQAYWPMTPPDQVWQNAPHPYTWDDADDRIQPEPAPPAKLVPFPVEPYQYQSFSPSSSSQPSPQLQYTRQPSAPVSEASYTSMPRRVPVPAQPTAPVADVRDYSDHGFQQPTYPDVVANYSSDVPEAPAVEVLSQPVPVPNTKASGSGKDGERRRKGGKTKKKS</sequence>
<keyword evidence="3" id="KW-1185">Reference proteome</keyword>
<feature type="compositionally biased region" description="Low complexity" evidence="1">
    <location>
        <begin position="183"/>
        <end position="196"/>
    </location>
</feature>
<proteinExistence type="predicted"/>
<feature type="compositionally biased region" description="Polar residues" evidence="1">
    <location>
        <begin position="91"/>
        <end position="100"/>
    </location>
</feature>
<name>A0A6A7AF51_9PLEO</name>
<evidence type="ECO:0000313" key="3">
    <source>
        <dbReference type="Proteomes" id="UP000799424"/>
    </source>
</evidence>
<feature type="region of interest" description="Disordered" evidence="1">
    <location>
        <begin position="82"/>
        <end position="214"/>
    </location>
</feature>
<dbReference type="EMBL" id="MU006217">
    <property type="protein sequence ID" value="KAF2831940.1"/>
    <property type="molecule type" value="Genomic_DNA"/>
</dbReference>
<evidence type="ECO:0000256" key="1">
    <source>
        <dbReference type="SAM" id="MobiDB-lite"/>
    </source>
</evidence>
<feature type="compositionally biased region" description="Basic residues" evidence="1">
    <location>
        <begin position="121"/>
        <end position="146"/>
    </location>
</feature>